<evidence type="ECO:0000313" key="3">
    <source>
        <dbReference type="EMBL" id="NBI33486.1"/>
    </source>
</evidence>
<sequence>MGAEWDPAQDPMPVSAMSSAADAVRSAQAVAAEWADDLKAAGRAVATRAAGAGEAHPVRKKRSVVGVVVVSVVAVIALACVAFAAFLAWDRWGAYDDAADMQGIWQANGSASTVVVDGEQIQLTDDVAYDYEIDPFAKTITFSLGNMEGQGRYRFSPDRKQLVITDGTGYSWLSTLMDDIPWRVQSLQDELAGAEGAGKEAASGEEDGRTILDRP</sequence>
<accession>A0A7C9NUP6</accession>
<reference evidence="3" key="1">
    <citation type="submission" date="2018-08" db="EMBL/GenBank/DDBJ databases">
        <title>Murine metabolic-syndrome-specific gut microbial biobank.</title>
        <authorList>
            <person name="Liu C."/>
        </authorList>
    </citation>
    <scope>NUCLEOTIDE SEQUENCE [LARGE SCALE GENOMIC DNA]</scope>
    <source>
        <strain evidence="3">Z82</strain>
    </source>
</reference>
<feature type="compositionally biased region" description="Basic and acidic residues" evidence="1">
    <location>
        <begin position="206"/>
        <end position="215"/>
    </location>
</feature>
<comment type="caution">
    <text evidence="3">The sequence shown here is derived from an EMBL/GenBank/DDBJ whole genome shotgun (WGS) entry which is preliminary data.</text>
</comment>
<keyword evidence="2" id="KW-0812">Transmembrane</keyword>
<gene>
    <name evidence="3" type="ORF">D1639_00230</name>
</gene>
<dbReference type="AlphaFoldDB" id="A0A7C9NUP6"/>
<protein>
    <submittedName>
        <fullName evidence="3">Uncharacterized protein</fullName>
    </submittedName>
</protein>
<organism evidence="3">
    <name type="scientific">Muribaculaceae bacterium Z82</name>
    <dbReference type="NCBI Taxonomy" id="2304548"/>
    <lineage>
        <taxon>Bacteria</taxon>
        <taxon>Pseudomonadati</taxon>
        <taxon>Bacteroidota</taxon>
        <taxon>Bacteroidia</taxon>
        <taxon>Bacteroidales</taxon>
        <taxon>Muribaculaceae</taxon>
    </lineage>
</organism>
<keyword evidence="2" id="KW-1133">Transmembrane helix</keyword>
<evidence type="ECO:0000256" key="1">
    <source>
        <dbReference type="SAM" id="MobiDB-lite"/>
    </source>
</evidence>
<feature type="transmembrane region" description="Helical" evidence="2">
    <location>
        <begin position="64"/>
        <end position="89"/>
    </location>
</feature>
<dbReference type="EMBL" id="QWKH01000001">
    <property type="protein sequence ID" value="NBI33486.1"/>
    <property type="molecule type" value="Genomic_DNA"/>
</dbReference>
<name>A0A7C9NUP6_9BACT</name>
<proteinExistence type="predicted"/>
<keyword evidence="2" id="KW-0472">Membrane</keyword>
<feature type="region of interest" description="Disordered" evidence="1">
    <location>
        <begin position="191"/>
        <end position="215"/>
    </location>
</feature>
<evidence type="ECO:0000256" key="2">
    <source>
        <dbReference type="SAM" id="Phobius"/>
    </source>
</evidence>